<accession>A0A1B1TC31</accession>
<dbReference type="EMBL" id="KP211853">
    <property type="protein sequence ID" value="ANV79833.1"/>
    <property type="molecule type" value="Genomic_DNA"/>
</dbReference>
<sequence length="512" mass="56197">MDNIIFYWLLGDNMKQFASVIGIMMITISLSGCIQSNVNSVFFDESSRIDGEFVTDRNGMPVDIALYDSILEIPFDFVFSNVGEIGPEPSIGITSSGCIFFIAMELPMRSCDHGLTWENTRDFTQAPFTSDPYGWVDPVTDRIFNIHMMGLESTWIGWSDNDGESWLGNPHDSGPLPLNDHIKLATGPWTSDGYGIPGAITPLYDEAVYFCYNKLAGIFCYTSFDGGATFEVGGQIYGLATTNGGLHGAITTAPDGTVYVTPRVEIPAVIFSKDNGLSWETREMGEDVGTPNPRKNSEVATDTNSNAYHIWSGQDFGVYMSRSIDSGESWDQESIRISPIEVISTTFPQIDAGDPGRIAITYLGSENSSELDISNIDGEPWDGNPHYASSNVSYYLYITFSLNALDTNPIFHTIRVSPDPVQIGSICLNSGDCRDIGGSNRNLLDFNDLHIDRDGRVYVAFADGCTDSCAENFNSTAEDSRNRLGSVYYLGNGPSLYESVGMLTEFYPPENS</sequence>
<reference evidence="1" key="1">
    <citation type="submission" date="2014-11" db="EMBL/GenBank/DDBJ databases">
        <authorList>
            <person name="Zhu J."/>
            <person name="Qi W."/>
            <person name="Song R."/>
        </authorList>
    </citation>
    <scope>NUCLEOTIDE SEQUENCE</scope>
</reference>
<reference evidence="1" key="2">
    <citation type="journal article" date="2015" name="ISME J.">
        <title>A new class of marine Euryarchaeota group II from the Mediterranean deep chlorophyll maximum.</title>
        <authorList>
            <person name="Martin-Cuadrado A.B."/>
            <person name="Garcia-Heredia I."/>
            <person name="Molto A.G."/>
            <person name="Lopez-Ubeda R."/>
            <person name="Kimes N."/>
            <person name="Lopez-Garcia P."/>
            <person name="Moreira D."/>
            <person name="Rodriguez-Valera F."/>
        </authorList>
    </citation>
    <scope>NUCLEOTIDE SEQUENCE</scope>
</reference>
<dbReference type="AlphaFoldDB" id="A0A1B1TC31"/>
<organism evidence="1">
    <name type="scientific">uncultured Poseidoniia archaeon</name>
    <dbReference type="NCBI Taxonomy" id="1697135"/>
    <lineage>
        <taxon>Archaea</taxon>
        <taxon>Methanobacteriati</taxon>
        <taxon>Thermoplasmatota</taxon>
        <taxon>Candidatus Poseidoniia</taxon>
        <taxon>environmental samples</taxon>
    </lineage>
</organism>
<evidence type="ECO:0008006" key="2">
    <source>
        <dbReference type="Google" id="ProtNLM"/>
    </source>
</evidence>
<name>A0A1B1TC31_9ARCH</name>
<dbReference type="InterPro" id="IPR036278">
    <property type="entry name" value="Sialidase_sf"/>
</dbReference>
<dbReference type="Gene3D" id="2.120.10.10">
    <property type="match status" value="1"/>
</dbReference>
<evidence type="ECO:0000313" key="1">
    <source>
        <dbReference type="EMBL" id="ANV79833.1"/>
    </source>
</evidence>
<dbReference type="SUPFAM" id="SSF50939">
    <property type="entry name" value="Sialidases"/>
    <property type="match status" value="1"/>
</dbReference>
<proteinExistence type="predicted"/>
<protein>
    <recommendedName>
        <fullName evidence="2">Exo-alpha-sialidase</fullName>
    </recommendedName>
</protein>
<dbReference type="CDD" id="cd15482">
    <property type="entry name" value="Sialidase_non-viral"/>
    <property type="match status" value="1"/>
</dbReference>